<evidence type="ECO:0000256" key="4">
    <source>
        <dbReference type="ARBA" id="ARBA00022989"/>
    </source>
</evidence>
<gene>
    <name evidence="10" type="ORF">AZF04_07490</name>
</gene>
<dbReference type="Proteomes" id="UP000075806">
    <property type="component" value="Unassembled WGS sequence"/>
</dbReference>
<feature type="domain" description="ABC3 transporter permease C-terminal" evidence="8">
    <location>
        <begin position="289"/>
        <end position="412"/>
    </location>
</feature>
<feature type="transmembrane region" description="Helical" evidence="7">
    <location>
        <begin position="785"/>
        <end position="813"/>
    </location>
</feature>
<feature type="transmembrane region" description="Helical" evidence="7">
    <location>
        <begin position="334"/>
        <end position="364"/>
    </location>
</feature>
<feature type="transmembrane region" description="Helical" evidence="7">
    <location>
        <begin position="825"/>
        <end position="848"/>
    </location>
</feature>
<comment type="caution">
    <text evidence="10">The sequence shown here is derived from an EMBL/GenBank/DDBJ whole genome shotgun (WGS) entry which is preliminary data.</text>
</comment>
<feature type="domain" description="MacB-like periplasmic core" evidence="9">
    <location>
        <begin position="19"/>
        <end position="201"/>
    </location>
</feature>
<evidence type="ECO:0000256" key="2">
    <source>
        <dbReference type="ARBA" id="ARBA00022475"/>
    </source>
</evidence>
<evidence type="ECO:0000259" key="8">
    <source>
        <dbReference type="Pfam" id="PF02687"/>
    </source>
</evidence>
<proteinExistence type="inferred from homology"/>
<comment type="subcellular location">
    <subcellularLocation>
        <location evidence="1">Cell membrane</location>
        <topology evidence="1">Multi-pass membrane protein</topology>
    </subcellularLocation>
</comment>
<dbReference type="AlphaFoldDB" id="A0A161PBZ9"/>
<name>A0A161PBZ9_9BACI</name>
<feature type="transmembrane region" description="Helical" evidence="7">
    <location>
        <begin position="283"/>
        <end position="310"/>
    </location>
</feature>
<evidence type="ECO:0000259" key="9">
    <source>
        <dbReference type="Pfam" id="PF12704"/>
    </source>
</evidence>
<dbReference type="RefSeq" id="WP_061949165.1">
    <property type="nucleotide sequence ID" value="NZ_LTAO01000023.1"/>
</dbReference>
<dbReference type="InterPro" id="IPR003838">
    <property type="entry name" value="ABC3_permease_C"/>
</dbReference>
<evidence type="ECO:0000256" key="5">
    <source>
        <dbReference type="ARBA" id="ARBA00023136"/>
    </source>
</evidence>
<feature type="transmembrane region" description="Helical" evidence="7">
    <location>
        <begin position="20"/>
        <end position="44"/>
    </location>
</feature>
<dbReference type="GO" id="GO:0051301">
    <property type="term" value="P:cell division"/>
    <property type="evidence" value="ECO:0007669"/>
    <property type="project" value="UniProtKB-KW"/>
</dbReference>
<dbReference type="InterPro" id="IPR025857">
    <property type="entry name" value="MacB_PCD"/>
</dbReference>
<dbReference type="GO" id="GO:0022857">
    <property type="term" value="F:transmembrane transporter activity"/>
    <property type="evidence" value="ECO:0007669"/>
    <property type="project" value="TreeGrafter"/>
</dbReference>
<dbReference type="Pfam" id="PF02687">
    <property type="entry name" value="FtsX"/>
    <property type="match status" value="2"/>
</dbReference>
<organism evidence="10 11">
    <name type="scientific">Alkalihalobacillus trypoxylicola</name>
    <dbReference type="NCBI Taxonomy" id="519424"/>
    <lineage>
        <taxon>Bacteria</taxon>
        <taxon>Bacillati</taxon>
        <taxon>Bacillota</taxon>
        <taxon>Bacilli</taxon>
        <taxon>Bacillales</taxon>
        <taxon>Bacillaceae</taxon>
        <taxon>Alkalihalobacillus</taxon>
    </lineage>
</organism>
<dbReference type="PANTHER" id="PTHR30572">
    <property type="entry name" value="MEMBRANE COMPONENT OF TRANSPORTER-RELATED"/>
    <property type="match status" value="1"/>
</dbReference>
<feature type="transmembrane region" description="Helical" evidence="7">
    <location>
        <begin position="384"/>
        <end position="403"/>
    </location>
</feature>
<keyword evidence="4 7" id="KW-1133">Transmembrane helix</keyword>
<dbReference type="Pfam" id="PF12704">
    <property type="entry name" value="MacB_PCD"/>
    <property type="match status" value="1"/>
</dbReference>
<keyword evidence="2" id="KW-1003">Cell membrane</keyword>
<dbReference type="GO" id="GO:0005886">
    <property type="term" value="C:plasma membrane"/>
    <property type="evidence" value="ECO:0007669"/>
    <property type="project" value="UniProtKB-SubCell"/>
</dbReference>
<sequence>MNIVNKVTLRHLKENKKRTLITIVGTIISVAMVVAVATLGSSFLNMLQRDTIKTFGEWHVMYNELNQEQIESIHNEANTKSLSLIRDIGYAYLEQPTDENKPYLYINELNLSAFEQMQVQLLEGRLPQNNSEVVISEEMLNGSEKLIEVGDTLELEIGARSAKYDDFFINKGENSSLYTIDGENKEFLIELEKKEYSVVGIIEEPLWDHYWSSGYSIISLLNEQSPLSSADYFGYVTLDKVKRTVFEEGERFAKEHQIENVDFNHELLRYQGITINDNVQATMYGLLSIIMVVIMIGSISLIFNSFAISVSERSRYLGMLSSVGATKRQKRNSVYFEGFIIGAISIPIGIIAGITGIGVTLIFVNSLLGSIGYDQEMSLVISPVSILISVLISTLTIFISTYIPAKRASKITAIDAIRQSHDIKLSKKTVKTSSFIKNFFGIEAEIALKNIKRNKKRYYVTVFSLMTSIILFLTVSYFSYSLSKSMELSQETVNFDISISSHNSGGQLDELLSKLDQVEGITAESLNQMIYLTTNVEKEYLPDSLLQSIEEVPEELVNGKYSYGVDLVSMNQNMFEQYVTSIGLDVEDFDQTNQHQAILVNQIQYENAEQGKYVEGESIKLQEGDTLQLELTTYSEEIDDMVVDEYGEVEIGALTNELPLGNFYSNLGSIILIVSPAAFEGIVDQMEYVNHTLYIQSNDPIATQEQLELMDNIDFMNITNTYMQRQADENLLKIMSIFMYGFITLITLISVANIFNTISTSIALRKREFAMLKSMGMTPKAFNKMIRFESLFFGMKAILYGLPISVIIMYLIYMSNQYAFSYTFTLPWIEIMIVMVSVFMIVGLAMLYSISKVKKENIIDVLKQENI</sequence>
<evidence type="ECO:0000256" key="7">
    <source>
        <dbReference type="SAM" id="Phobius"/>
    </source>
</evidence>
<evidence type="ECO:0000256" key="1">
    <source>
        <dbReference type="ARBA" id="ARBA00004651"/>
    </source>
</evidence>
<evidence type="ECO:0000313" key="10">
    <source>
        <dbReference type="EMBL" id="KYG29359.1"/>
    </source>
</evidence>
<dbReference type="PANTHER" id="PTHR30572:SF4">
    <property type="entry name" value="ABC TRANSPORTER PERMEASE YTRF"/>
    <property type="match status" value="1"/>
</dbReference>
<feature type="domain" description="ABC3 transporter permease C-terminal" evidence="8">
    <location>
        <begin position="742"/>
        <end position="858"/>
    </location>
</feature>
<feature type="transmembrane region" description="Helical" evidence="7">
    <location>
        <begin position="737"/>
        <end position="764"/>
    </location>
</feature>
<reference evidence="10" key="1">
    <citation type="submission" date="2016-02" db="EMBL/GenBank/DDBJ databases">
        <title>Genome sequence of Bacillus trypoxylicola KCTC 13244(T).</title>
        <authorList>
            <person name="Jeong H."/>
            <person name="Park S.-H."/>
            <person name="Choi S.-K."/>
        </authorList>
    </citation>
    <scope>NUCLEOTIDE SEQUENCE [LARGE SCALE GENOMIC DNA]</scope>
    <source>
        <strain evidence="10">KCTC 13244</strain>
    </source>
</reference>
<dbReference type="InterPro" id="IPR050250">
    <property type="entry name" value="Macrolide_Exporter_MacB"/>
</dbReference>
<dbReference type="OrthoDB" id="9793166at2"/>
<comment type="similarity">
    <text evidence="6">Belongs to the ABC-4 integral membrane protein family.</text>
</comment>
<evidence type="ECO:0000256" key="3">
    <source>
        <dbReference type="ARBA" id="ARBA00022692"/>
    </source>
</evidence>
<dbReference type="STRING" id="519424.AZF04_07490"/>
<keyword evidence="10" id="KW-0132">Cell division</keyword>
<keyword evidence="3 7" id="KW-0812">Transmembrane</keyword>
<protein>
    <submittedName>
        <fullName evidence="10">Cell division protein FtsX</fullName>
    </submittedName>
</protein>
<keyword evidence="5 7" id="KW-0472">Membrane</keyword>
<feature type="transmembrane region" description="Helical" evidence="7">
    <location>
        <begin position="458"/>
        <end position="480"/>
    </location>
</feature>
<evidence type="ECO:0000313" key="11">
    <source>
        <dbReference type="Proteomes" id="UP000075806"/>
    </source>
</evidence>
<keyword evidence="10" id="KW-0131">Cell cycle</keyword>
<evidence type="ECO:0000256" key="6">
    <source>
        <dbReference type="ARBA" id="ARBA00038076"/>
    </source>
</evidence>
<keyword evidence="11" id="KW-1185">Reference proteome</keyword>
<dbReference type="EMBL" id="LTAO01000023">
    <property type="protein sequence ID" value="KYG29359.1"/>
    <property type="molecule type" value="Genomic_DNA"/>
</dbReference>
<accession>A0A161PBZ9</accession>